<proteinExistence type="predicted"/>
<reference evidence="2" key="1">
    <citation type="submission" date="2021-02" db="EMBL/GenBank/DDBJ databases">
        <authorList>
            <person name="Nowell W R."/>
        </authorList>
    </citation>
    <scope>NUCLEOTIDE SEQUENCE</scope>
</reference>
<feature type="region of interest" description="Disordered" evidence="1">
    <location>
        <begin position="1"/>
        <end position="22"/>
    </location>
</feature>
<sequence length="124" mass="15159">MSSINYDNNNNNQVPVQDPNAPPRLVRYIRRRGGVLGRNNDYVGRNNNNYYNTGGNQFYYPNRANQFYHRNRGNIFNYRRYPPNYYRRNFFYNRNYRIPRQYFNSYDIGGYGFVGQRQQQQLRP</sequence>
<evidence type="ECO:0000313" key="3">
    <source>
        <dbReference type="Proteomes" id="UP000663836"/>
    </source>
</evidence>
<feature type="non-terminal residue" evidence="2">
    <location>
        <position position="124"/>
    </location>
</feature>
<evidence type="ECO:0000313" key="2">
    <source>
        <dbReference type="EMBL" id="CAF4292641.1"/>
    </source>
</evidence>
<gene>
    <name evidence="2" type="ORF">JBS370_LOCUS40118</name>
</gene>
<dbReference type="EMBL" id="CAJOBD010033294">
    <property type="protein sequence ID" value="CAF4292641.1"/>
    <property type="molecule type" value="Genomic_DNA"/>
</dbReference>
<dbReference type="AlphaFoldDB" id="A0A820HFP7"/>
<name>A0A820HFP7_9BILA</name>
<evidence type="ECO:0000256" key="1">
    <source>
        <dbReference type="SAM" id="MobiDB-lite"/>
    </source>
</evidence>
<dbReference type="Proteomes" id="UP000663836">
    <property type="component" value="Unassembled WGS sequence"/>
</dbReference>
<comment type="caution">
    <text evidence="2">The sequence shown here is derived from an EMBL/GenBank/DDBJ whole genome shotgun (WGS) entry which is preliminary data.</text>
</comment>
<accession>A0A820HFP7</accession>
<organism evidence="2 3">
    <name type="scientific">Rotaria sordida</name>
    <dbReference type="NCBI Taxonomy" id="392033"/>
    <lineage>
        <taxon>Eukaryota</taxon>
        <taxon>Metazoa</taxon>
        <taxon>Spiralia</taxon>
        <taxon>Gnathifera</taxon>
        <taxon>Rotifera</taxon>
        <taxon>Eurotatoria</taxon>
        <taxon>Bdelloidea</taxon>
        <taxon>Philodinida</taxon>
        <taxon>Philodinidae</taxon>
        <taxon>Rotaria</taxon>
    </lineage>
</organism>
<feature type="compositionally biased region" description="Low complexity" evidence="1">
    <location>
        <begin position="7"/>
        <end position="19"/>
    </location>
</feature>
<protein>
    <submittedName>
        <fullName evidence="2">Uncharacterized protein</fullName>
    </submittedName>
</protein>